<dbReference type="InterPro" id="IPR028098">
    <property type="entry name" value="Glyco_trans_4-like_N"/>
</dbReference>
<sequence>MRKKNILLTVPNLDSGGAERVVSRISEILNEDYNVFIALFDGSVQMYECKGEVINLNLPAKKNMVNKLLRIVQRIYRLKKVKKQYKIDTSISFLETANIINILSKHNEKTVISVRNYIKKERGNGLIDKIYVFLIKILFNRADYIVPVSKLLGQSLQEDYKINRDKIKVVYNPYNVDEISSLSQYELEPRYKDFFTGENTVISIGRLSHQKGYWHLIKAFKLVNEDLPSSKLVIIGQGPQEEKIKSLIDEYELCDSVLLLGYQSNPFKYIKNSDLYVMTSLFEGFPNALVEAMACKKPVISTDCRSGPREILFDNSELNICATEIEYADYGVIVPPLLEYEDWSTNIDYSDKVLAKAIMNVLTDDQIQTKYSRKAYNRAHDFSYQNCKKILDEIIGL</sequence>
<proteinExistence type="predicted"/>
<dbReference type="RefSeq" id="WP_191803786.1">
    <property type="nucleotide sequence ID" value="NZ_JACSQL010000013.1"/>
</dbReference>
<dbReference type="Gene3D" id="3.40.50.2000">
    <property type="entry name" value="Glycogen Phosphorylase B"/>
    <property type="match status" value="2"/>
</dbReference>
<dbReference type="PANTHER" id="PTHR12526:SF630">
    <property type="entry name" value="GLYCOSYLTRANSFERASE"/>
    <property type="match status" value="1"/>
</dbReference>
<evidence type="ECO:0000259" key="1">
    <source>
        <dbReference type="Pfam" id="PF00534"/>
    </source>
</evidence>
<protein>
    <submittedName>
        <fullName evidence="3">Glycosyltransferase</fullName>
    </submittedName>
</protein>
<dbReference type="Pfam" id="PF13439">
    <property type="entry name" value="Glyco_transf_4"/>
    <property type="match status" value="1"/>
</dbReference>
<feature type="domain" description="Glycosyl transferase family 1" evidence="1">
    <location>
        <begin position="193"/>
        <end position="316"/>
    </location>
</feature>
<dbReference type="PANTHER" id="PTHR12526">
    <property type="entry name" value="GLYCOSYLTRANSFERASE"/>
    <property type="match status" value="1"/>
</dbReference>
<reference evidence="3 4" key="1">
    <citation type="submission" date="2020-08" db="EMBL/GenBank/DDBJ databases">
        <title>A Genomic Blueprint of the Chicken Gut Microbiome.</title>
        <authorList>
            <person name="Gilroy R."/>
            <person name="Ravi A."/>
            <person name="Getino M."/>
            <person name="Pursley I."/>
            <person name="Horton D.L."/>
            <person name="Alikhan N.-F."/>
            <person name="Baker D."/>
            <person name="Gharbi K."/>
            <person name="Hall N."/>
            <person name="Watson M."/>
            <person name="Adriaenssens E.M."/>
            <person name="Foster-Nyarko E."/>
            <person name="Jarju S."/>
            <person name="Secka A."/>
            <person name="Antonio M."/>
            <person name="Oren A."/>
            <person name="Chaudhuri R."/>
            <person name="La Ragione R.M."/>
            <person name="Hildebrand F."/>
            <person name="Pallen M.J."/>
        </authorList>
    </citation>
    <scope>NUCLEOTIDE SEQUENCE [LARGE SCALE GENOMIC DNA]</scope>
    <source>
        <strain evidence="3 4">Sa2BVA9</strain>
    </source>
</reference>
<evidence type="ECO:0000313" key="4">
    <source>
        <dbReference type="Proteomes" id="UP000608071"/>
    </source>
</evidence>
<dbReference type="InterPro" id="IPR001296">
    <property type="entry name" value="Glyco_trans_1"/>
</dbReference>
<accession>A0ABR8T4D1</accession>
<feature type="domain" description="Glycosyltransferase subfamily 4-like N-terminal" evidence="2">
    <location>
        <begin position="16"/>
        <end position="177"/>
    </location>
</feature>
<dbReference type="CDD" id="cd03811">
    <property type="entry name" value="GT4_GT28_WabH-like"/>
    <property type="match status" value="1"/>
</dbReference>
<evidence type="ECO:0000313" key="3">
    <source>
        <dbReference type="EMBL" id="MBD7970572.1"/>
    </source>
</evidence>
<dbReference type="SUPFAM" id="SSF53756">
    <property type="entry name" value="UDP-Glycosyltransferase/glycogen phosphorylase"/>
    <property type="match status" value="1"/>
</dbReference>
<dbReference type="EMBL" id="JACSQL010000013">
    <property type="protein sequence ID" value="MBD7970572.1"/>
    <property type="molecule type" value="Genomic_DNA"/>
</dbReference>
<organism evidence="3 4">
    <name type="scientific">Paenibacillus gallinarum</name>
    <dbReference type="NCBI Taxonomy" id="2762232"/>
    <lineage>
        <taxon>Bacteria</taxon>
        <taxon>Bacillati</taxon>
        <taxon>Bacillota</taxon>
        <taxon>Bacilli</taxon>
        <taxon>Bacillales</taxon>
        <taxon>Paenibacillaceae</taxon>
        <taxon>Paenibacillus</taxon>
    </lineage>
</organism>
<dbReference type="Proteomes" id="UP000608071">
    <property type="component" value="Unassembled WGS sequence"/>
</dbReference>
<evidence type="ECO:0000259" key="2">
    <source>
        <dbReference type="Pfam" id="PF13439"/>
    </source>
</evidence>
<gene>
    <name evidence="3" type="ORF">H9647_21115</name>
</gene>
<keyword evidence="4" id="KW-1185">Reference proteome</keyword>
<name>A0ABR8T4D1_9BACL</name>
<dbReference type="Pfam" id="PF00534">
    <property type="entry name" value="Glycos_transf_1"/>
    <property type="match status" value="1"/>
</dbReference>
<comment type="caution">
    <text evidence="3">The sequence shown here is derived from an EMBL/GenBank/DDBJ whole genome shotgun (WGS) entry which is preliminary data.</text>
</comment>